<keyword evidence="4" id="KW-1185">Reference proteome</keyword>
<evidence type="ECO:0000259" key="2">
    <source>
        <dbReference type="PROSITE" id="PS50042"/>
    </source>
</evidence>
<dbReference type="SUPFAM" id="SSF51206">
    <property type="entry name" value="cAMP-binding domain-like"/>
    <property type="match status" value="2"/>
</dbReference>
<dbReference type="PROSITE" id="PS50042">
    <property type="entry name" value="CNMP_BINDING_3"/>
    <property type="match status" value="2"/>
</dbReference>
<dbReference type="InterPro" id="IPR000595">
    <property type="entry name" value="cNMP-bd_dom"/>
</dbReference>
<evidence type="ECO:0000256" key="1">
    <source>
        <dbReference type="SAM" id="MobiDB-lite"/>
    </source>
</evidence>
<feature type="region of interest" description="Disordered" evidence="1">
    <location>
        <begin position="421"/>
        <end position="442"/>
    </location>
</feature>
<evidence type="ECO:0000313" key="4">
    <source>
        <dbReference type="Proteomes" id="UP001295684"/>
    </source>
</evidence>
<dbReference type="EMBL" id="CAMPGE010019047">
    <property type="protein sequence ID" value="CAI2377406.1"/>
    <property type="molecule type" value="Genomic_DNA"/>
</dbReference>
<dbReference type="PANTHER" id="PTHR23011">
    <property type="entry name" value="CYCLIC NUCLEOTIDE-BINDING DOMAIN CONTAINING PROTEIN"/>
    <property type="match status" value="1"/>
</dbReference>
<evidence type="ECO:0000313" key="3">
    <source>
        <dbReference type="EMBL" id="CAI2377406.1"/>
    </source>
</evidence>
<feature type="domain" description="Cyclic nucleotide-binding" evidence="2">
    <location>
        <begin position="233"/>
        <end position="334"/>
    </location>
</feature>
<dbReference type="AlphaFoldDB" id="A0AAD2D278"/>
<dbReference type="Pfam" id="PF00027">
    <property type="entry name" value="cNMP_binding"/>
    <property type="match status" value="1"/>
</dbReference>
<dbReference type="InterPro" id="IPR018490">
    <property type="entry name" value="cNMP-bd_dom_sf"/>
</dbReference>
<organism evidence="3 4">
    <name type="scientific">Euplotes crassus</name>
    <dbReference type="NCBI Taxonomy" id="5936"/>
    <lineage>
        <taxon>Eukaryota</taxon>
        <taxon>Sar</taxon>
        <taxon>Alveolata</taxon>
        <taxon>Ciliophora</taxon>
        <taxon>Intramacronucleata</taxon>
        <taxon>Spirotrichea</taxon>
        <taxon>Hypotrichia</taxon>
        <taxon>Euplotida</taxon>
        <taxon>Euplotidae</taxon>
        <taxon>Moneuplotes</taxon>
    </lineage>
</organism>
<reference evidence="3" key="1">
    <citation type="submission" date="2023-07" db="EMBL/GenBank/DDBJ databases">
        <authorList>
            <consortium name="AG Swart"/>
            <person name="Singh M."/>
            <person name="Singh A."/>
            <person name="Seah K."/>
            <person name="Emmerich C."/>
        </authorList>
    </citation>
    <scope>NUCLEOTIDE SEQUENCE</scope>
    <source>
        <strain evidence="3">DP1</strain>
    </source>
</reference>
<feature type="compositionally biased region" description="Basic and acidic residues" evidence="1">
    <location>
        <begin position="423"/>
        <end position="435"/>
    </location>
</feature>
<dbReference type="Proteomes" id="UP001295684">
    <property type="component" value="Unassembled WGS sequence"/>
</dbReference>
<proteinExistence type="predicted"/>
<protein>
    <recommendedName>
        <fullName evidence="2">Cyclic nucleotide-binding domain-containing protein</fullName>
    </recommendedName>
</protein>
<dbReference type="InterPro" id="IPR014710">
    <property type="entry name" value="RmlC-like_jellyroll"/>
</dbReference>
<feature type="domain" description="Cyclic nucleotide-binding" evidence="2">
    <location>
        <begin position="105"/>
        <end position="230"/>
    </location>
</feature>
<sequence length="759" mass="87847">MGDKSFCLEEKEQDGGFRLKLLQVGENGGEELRSSLLSPNMLFSTDKADTEKTNRKNSRIRKVSHLISSTSKENKNMSYQELRDLVSQIQLFKDKSVIKKEEDRQDLIDEICGIIKFEEFTQGKRVFRFGDYGDKFYIICKGTVSVHIPIKVSAETIESSPAKKKLIEVAQLQKGQCFGDMALIDYKPRSATIKCITDCFFAVVSKQDYKKIVGKLYKKIRERIHNLIRGVPYFADLKMNDLKKLSAYFEEIEYIRNNTIIKQNEQADNVYLVKEGEFEVLKLINYTQPRNTSNDKILHKSKLKYQLAKVGQLGVGKIFGDQDAVCGRPYSFTIKCHSTTGTCLQIKTHQLIKAIEEIDEEILEVIKSWAENEKQGLTRYLNKNREFEDNSKFINKFKNHLDKIEEMKRENESPLQKRIAQRNMEDQQLRSRDDSQPSPKKTVPYVKVSSINFQSNKDISHTSHFKRDTLVINDDDISMKLNKSKRVDFSGTSLNTKTTSFNQKRDTINMRPSLVMSQINKEMPSELRSKIRKLNTTTKSFIEDSKILKCKKSFKAKMKNVKTRLGFRSPKLRYPREMYNNSVVKNYLINNFNDKNNFASFDSDRAMAKLATTINSIKSARMTGDIMLKIAKRQKLMSSSPKKEDSREFKNISIKSQRVAFSKRCKKKTNKLGMFPDPSRQRNRSPNFSSGFVESVSFNIKPKNLRRQIKRNEALKNKFHFSKKIIKSNSPERSNEDTLVPISLQVWPELKSPTSFTSI</sequence>
<name>A0AAD2D278_EUPCR</name>
<comment type="caution">
    <text evidence="3">The sequence shown here is derived from an EMBL/GenBank/DDBJ whole genome shotgun (WGS) entry which is preliminary data.</text>
</comment>
<gene>
    <name evidence="3" type="ORF">ECRASSUSDP1_LOCUS18792</name>
</gene>
<dbReference type="SMART" id="SM00100">
    <property type="entry name" value="cNMP"/>
    <property type="match status" value="2"/>
</dbReference>
<accession>A0AAD2D278</accession>
<dbReference type="CDD" id="cd00038">
    <property type="entry name" value="CAP_ED"/>
    <property type="match status" value="2"/>
</dbReference>
<dbReference type="Gene3D" id="2.60.120.10">
    <property type="entry name" value="Jelly Rolls"/>
    <property type="match status" value="2"/>
</dbReference>
<dbReference type="PANTHER" id="PTHR23011:SF28">
    <property type="entry name" value="CYCLIC NUCLEOTIDE-BINDING DOMAIN CONTAINING PROTEIN"/>
    <property type="match status" value="1"/>
</dbReference>
<dbReference type="PRINTS" id="PR00103">
    <property type="entry name" value="CAMPKINASE"/>
</dbReference>